<sequence>MSQTKYAYLYLHPITRPFFSGEKEYELTLKRSDIACEVYEVAMLNSKSKPMGYTPLQRKNDSLKVQLRAQKSINQQMDSRGGPGEAATLLNMGDQMESFIMDLKFDGLYRSWSFLTTKLVIDRASLPLAESAISHVVALEELVGKIAKNYKYRSTQFTSLKQMSFVRKLPQ</sequence>
<dbReference type="AlphaFoldDB" id="A0A9N9GMR1"/>
<organism evidence="1 2">
    <name type="scientific">Ambispora gerdemannii</name>
    <dbReference type="NCBI Taxonomy" id="144530"/>
    <lineage>
        <taxon>Eukaryota</taxon>
        <taxon>Fungi</taxon>
        <taxon>Fungi incertae sedis</taxon>
        <taxon>Mucoromycota</taxon>
        <taxon>Glomeromycotina</taxon>
        <taxon>Glomeromycetes</taxon>
        <taxon>Archaeosporales</taxon>
        <taxon>Ambisporaceae</taxon>
        <taxon>Ambispora</taxon>
    </lineage>
</organism>
<keyword evidence="2" id="KW-1185">Reference proteome</keyword>
<evidence type="ECO:0000313" key="2">
    <source>
        <dbReference type="Proteomes" id="UP000789831"/>
    </source>
</evidence>
<dbReference type="OrthoDB" id="2421943at2759"/>
<name>A0A9N9GMR1_9GLOM</name>
<reference evidence="1" key="1">
    <citation type="submission" date="2021-06" db="EMBL/GenBank/DDBJ databases">
        <authorList>
            <person name="Kallberg Y."/>
            <person name="Tangrot J."/>
            <person name="Rosling A."/>
        </authorList>
    </citation>
    <scope>NUCLEOTIDE SEQUENCE</scope>
    <source>
        <strain evidence="1">MT106</strain>
    </source>
</reference>
<accession>A0A9N9GMR1</accession>
<gene>
    <name evidence="1" type="ORF">AGERDE_LOCUS9876</name>
</gene>
<evidence type="ECO:0000313" key="1">
    <source>
        <dbReference type="EMBL" id="CAG8616941.1"/>
    </source>
</evidence>
<comment type="caution">
    <text evidence="1">The sequence shown here is derived from an EMBL/GenBank/DDBJ whole genome shotgun (WGS) entry which is preliminary data.</text>
</comment>
<proteinExistence type="predicted"/>
<dbReference type="Proteomes" id="UP000789831">
    <property type="component" value="Unassembled WGS sequence"/>
</dbReference>
<protein>
    <submittedName>
        <fullName evidence="1">2447_t:CDS:1</fullName>
    </submittedName>
</protein>
<dbReference type="EMBL" id="CAJVPL010002673">
    <property type="protein sequence ID" value="CAG8616941.1"/>
    <property type="molecule type" value="Genomic_DNA"/>
</dbReference>